<organism evidence="1 2">
    <name type="scientific">Catharanthus roseus</name>
    <name type="common">Madagascar periwinkle</name>
    <name type="synonym">Vinca rosea</name>
    <dbReference type="NCBI Taxonomy" id="4058"/>
    <lineage>
        <taxon>Eukaryota</taxon>
        <taxon>Viridiplantae</taxon>
        <taxon>Streptophyta</taxon>
        <taxon>Embryophyta</taxon>
        <taxon>Tracheophyta</taxon>
        <taxon>Spermatophyta</taxon>
        <taxon>Magnoliopsida</taxon>
        <taxon>eudicotyledons</taxon>
        <taxon>Gunneridae</taxon>
        <taxon>Pentapetalae</taxon>
        <taxon>asterids</taxon>
        <taxon>lamiids</taxon>
        <taxon>Gentianales</taxon>
        <taxon>Apocynaceae</taxon>
        <taxon>Rauvolfioideae</taxon>
        <taxon>Vinceae</taxon>
        <taxon>Catharanthinae</taxon>
        <taxon>Catharanthus</taxon>
    </lineage>
</organism>
<reference evidence="2" key="1">
    <citation type="journal article" date="2023" name="Nat. Plants">
        <title>Single-cell RNA sequencing provides a high-resolution roadmap for understanding the multicellular compartmentation of specialized metabolism.</title>
        <authorList>
            <person name="Sun S."/>
            <person name="Shen X."/>
            <person name="Li Y."/>
            <person name="Li Y."/>
            <person name="Wang S."/>
            <person name="Li R."/>
            <person name="Zhang H."/>
            <person name="Shen G."/>
            <person name="Guo B."/>
            <person name="Wei J."/>
            <person name="Xu J."/>
            <person name="St-Pierre B."/>
            <person name="Chen S."/>
            <person name="Sun C."/>
        </authorList>
    </citation>
    <scope>NUCLEOTIDE SEQUENCE [LARGE SCALE GENOMIC DNA]</scope>
</reference>
<accession>A0ACC0BTP2</accession>
<evidence type="ECO:0000313" key="2">
    <source>
        <dbReference type="Proteomes" id="UP001060085"/>
    </source>
</evidence>
<protein>
    <submittedName>
        <fullName evidence="1">Uncharacterized protein</fullName>
    </submittedName>
</protein>
<comment type="caution">
    <text evidence="1">The sequence shown here is derived from an EMBL/GenBank/DDBJ whole genome shotgun (WGS) entry which is preliminary data.</text>
</comment>
<sequence length="399" mass="46954">MTWDAQGIVELLQGLVTRAIIAIFKRMIKDLTWQVIGAQEEDFRRSKNLSTVKCASRGIQGNKLLFYGVMGQRDHALFVNVLHQAINLDRNHFLVVQDLFHAILVFISHDADLWNNCDSLGVANHQNFGFLENKSYRFDGSLFSLLGDHFVKFQEEGLLENLSHGLNFLPVEITFKTLFERAFAFKFFHLHYKEFLVWKKFEDRIRSCFRISDTNIYLLDKSIRRIVKTYSYMISSLETFVIALKGIGFFENHFLNVKVQLEDPCDNQKFLNGLEVLKAFLIENILSFQSYHLHFKESMFLLIFENKKKDGFGVLKVCLRTFVETILRKDFLELLLKNFVEKHHCCFKTFIEIRWKDVFLDGMLVPNKNSLFISMKHEFSGTLLYHLPFKEFLKKFVCE</sequence>
<name>A0ACC0BTP2_CATRO</name>
<keyword evidence="2" id="KW-1185">Reference proteome</keyword>
<gene>
    <name evidence="1" type="ORF">M9H77_06961</name>
</gene>
<dbReference type="EMBL" id="CM044702">
    <property type="protein sequence ID" value="KAI5676011.1"/>
    <property type="molecule type" value="Genomic_DNA"/>
</dbReference>
<dbReference type="Proteomes" id="UP001060085">
    <property type="component" value="Linkage Group LG02"/>
</dbReference>
<evidence type="ECO:0000313" key="1">
    <source>
        <dbReference type="EMBL" id="KAI5676011.1"/>
    </source>
</evidence>
<proteinExistence type="predicted"/>